<keyword evidence="3" id="KW-0547">Nucleotide-binding</keyword>
<feature type="domain" description="ABC transporter" evidence="8">
    <location>
        <begin position="357"/>
        <end position="592"/>
    </location>
</feature>
<keyword evidence="11" id="KW-1185">Reference proteome</keyword>
<dbReference type="InterPro" id="IPR003593">
    <property type="entry name" value="AAA+_ATPase"/>
</dbReference>
<dbReference type="EMBL" id="UNSC01000001">
    <property type="protein sequence ID" value="SZD71395.1"/>
    <property type="molecule type" value="Genomic_DNA"/>
</dbReference>
<dbReference type="RefSeq" id="WP_119058973.1">
    <property type="nucleotide sequence ID" value="NZ_UNSC01000001.1"/>
</dbReference>
<dbReference type="InterPro" id="IPR003439">
    <property type="entry name" value="ABC_transporter-like_ATP-bd"/>
</dbReference>
<evidence type="ECO:0000256" key="7">
    <source>
        <dbReference type="SAM" id="Phobius"/>
    </source>
</evidence>
<dbReference type="GO" id="GO:0005886">
    <property type="term" value="C:plasma membrane"/>
    <property type="evidence" value="ECO:0007669"/>
    <property type="project" value="UniProtKB-SubCell"/>
</dbReference>
<organism evidence="10 11">
    <name type="scientific">Candidatus Ornithobacterium hominis</name>
    <dbReference type="NCBI Taxonomy" id="2497989"/>
    <lineage>
        <taxon>Bacteria</taxon>
        <taxon>Pseudomonadati</taxon>
        <taxon>Bacteroidota</taxon>
        <taxon>Flavobacteriia</taxon>
        <taxon>Flavobacteriales</taxon>
        <taxon>Weeksellaceae</taxon>
        <taxon>Ornithobacterium</taxon>
    </lineage>
</organism>
<keyword evidence="4 10" id="KW-0067">ATP-binding</keyword>
<protein>
    <submittedName>
        <fullName evidence="10">Lipid A export ATP-binding/permease protein MsbA</fullName>
        <ecNumber evidence="10">3.6.3.-</ecNumber>
    </submittedName>
</protein>
<dbReference type="InterPro" id="IPR036640">
    <property type="entry name" value="ABC1_TM_sf"/>
</dbReference>
<reference evidence="10 11" key="1">
    <citation type="submission" date="2018-09" db="EMBL/GenBank/DDBJ databases">
        <authorList>
            <consortium name="Pathogen Informatics"/>
        </authorList>
    </citation>
    <scope>NUCLEOTIDE SEQUENCE [LARGE SCALE GENOMIC DNA]</scope>
    <source>
        <strain evidence="10 11">OH-22767</strain>
    </source>
</reference>
<dbReference type="SUPFAM" id="SSF52540">
    <property type="entry name" value="P-loop containing nucleoside triphosphate hydrolases"/>
    <property type="match status" value="1"/>
</dbReference>
<dbReference type="SMART" id="SM00382">
    <property type="entry name" value="AAA"/>
    <property type="match status" value="1"/>
</dbReference>
<feature type="transmembrane region" description="Helical" evidence="7">
    <location>
        <begin position="183"/>
        <end position="201"/>
    </location>
</feature>
<dbReference type="SUPFAM" id="SSF90123">
    <property type="entry name" value="ABC transporter transmembrane region"/>
    <property type="match status" value="1"/>
</dbReference>
<dbReference type="GO" id="GO:0034040">
    <property type="term" value="F:ATPase-coupled lipid transmembrane transporter activity"/>
    <property type="evidence" value="ECO:0007669"/>
    <property type="project" value="TreeGrafter"/>
</dbReference>
<evidence type="ECO:0000256" key="5">
    <source>
        <dbReference type="ARBA" id="ARBA00022989"/>
    </source>
</evidence>
<feature type="transmembrane region" description="Helical" evidence="7">
    <location>
        <begin position="71"/>
        <end position="94"/>
    </location>
</feature>
<dbReference type="Proteomes" id="UP000262142">
    <property type="component" value="Unassembled WGS sequence"/>
</dbReference>
<evidence type="ECO:0000259" key="8">
    <source>
        <dbReference type="PROSITE" id="PS50893"/>
    </source>
</evidence>
<dbReference type="PROSITE" id="PS50929">
    <property type="entry name" value="ABC_TM1F"/>
    <property type="match status" value="1"/>
</dbReference>
<name>A0A383TV10_9FLAO</name>
<proteinExistence type="predicted"/>
<accession>A0A383TV10</accession>
<evidence type="ECO:0000256" key="4">
    <source>
        <dbReference type="ARBA" id="ARBA00022840"/>
    </source>
</evidence>
<dbReference type="EC" id="3.6.3.-" evidence="10"/>
<dbReference type="GO" id="GO:0005524">
    <property type="term" value="F:ATP binding"/>
    <property type="evidence" value="ECO:0007669"/>
    <property type="project" value="UniProtKB-KW"/>
</dbReference>
<keyword evidence="6 7" id="KW-0472">Membrane</keyword>
<gene>
    <name evidence="10" type="primary">msbA_1</name>
    <name evidence="10" type="ORF">SAMEA104719789_00494</name>
</gene>
<evidence type="ECO:0000313" key="11">
    <source>
        <dbReference type="Proteomes" id="UP000262142"/>
    </source>
</evidence>
<keyword evidence="2 7" id="KW-0812">Transmembrane</keyword>
<comment type="subcellular location">
    <subcellularLocation>
        <location evidence="1">Cell membrane</location>
        <topology evidence="1">Multi-pass membrane protein</topology>
    </subcellularLocation>
</comment>
<dbReference type="InterPro" id="IPR027417">
    <property type="entry name" value="P-loop_NTPase"/>
</dbReference>
<dbReference type="PANTHER" id="PTHR24221:SF654">
    <property type="entry name" value="ATP-BINDING CASSETTE SUB-FAMILY B MEMBER 6"/>
    <property type="match status" value="1"/>
</dbReference>
<feature type="transmembrane region" description="Helical" evidence="7">
    <location>
        <begin position="276"/>
        <end position="305"/>
    </location>
</feature>
<dbReference type="InterPro" id="IPR011527">
    <property type="entry name" value="ABC1_TM_dom"/>
</dbReference>
<feature type="domain" description="ABC transmembrane type-1" evidence="9">
    <location>
        <begin position="65"/>
        <end position="323"/>
    </location>
</feature>
<dbReference type="PROSITE" id="PS50893">
    <property type="entry name" value="ABC_TRANSPORTER_2"/>
    <property type="match status" value="1"/>
</dbReference>
<dbReference type="PROSITE" id="PS00211">
    <property type="entry name" value="ABC_TRANSPORTER_1"/>
    <property type="match status" value="1"/>
</dbReference>
<dbReference type="Pfam" id="PF00664">
    <property type="entry name" value="ABC_membrane"/>
    <property type="match status" value="1"/>
</dbReference>
<dbReference type="Gene3D" id="3.40.50.300">
    <property type="entry name" value="P-loop containing nucleotide triphosphate hydrolases"/>
    <property type="match status" value="1"/>
</dbReference>
<keyword evidence="5 7" id="KW-1133">Transmembrane helix</keyword>
<feature type="transmembrane region" description="Helical" evidence="7">
    <location>
        <begin position="158"/>
        <end position="177"/>
    </location>
</feature>
<sequence length="597" mass="67776">MAEKKHSTFDFFRYIKKKISIHLYLYVFVNALVGLLDGLGIALFIPLLTIIAGDSTESHESLGKLRYFTDFLQDIGISLSLVNVLIVMVILFALKGGFSYIRTLYNIKLRLYIIKRIRFDLIECLSNVSYNGFTQYNSGKIQNTLTVEVNRMTKAMTLLFESIQSVSMLLTYVLLAFFSNWQFAILVAIGGFISNFIYKYINKITKEAARNLSQTGTDFNTHLIQILQNFKYLKATNYVEKYDKKIKDTILKSQDLEFKMSIYNAITEAAREPITILIIALVIILQVNILGSAFSSILVSLLFFYRALTYLTSLQSQWNMLLNNVAGYESVSEILEEFSDDSEPTQKNIPITKIKHIEATDISLSYGDNAVLNHVSLHIKEKESVALVGESGAGKTTLANVICGLAKPDEGSLLINNEVLEDYRLDSYRNKIGYISQDPVIFNDTIFNNITFWDEKTPKNLERFWQCINLVALDNFMENLSKKEDATLGSNGILVSGGQKQRISIARELYKDVDLLIMDEATSALDSETEKHIKESIDSLQGKYMMVIIAHRLSTIKNVDMIYLMENGNVIAQGNYDELYTASDRFKKMVDIQNLDS</sequence>
<evidence type="ECO:0000313" key="10">
    <source>
        <dbReference type="EMBL" id="SZD71395.1"/>
    </source>
</evidence>
<dbReference type="PANTHER" id="PTHR24221">
    <property type="entry name" value="ATP-BINDING CASSETTE SUB-FAMILY B"/>
    <property type="match status" value="1"/>
</dbReference>
<evidence type="ECO:0000256" key="1">
    <source>
        <dbReference type="ARBA" id="ARBA00004651"/>
    </source>
</evidence>
<evidence type="ECO:0000256" key="2">
    <source>
        <dbReference type="ARBA" id="ARBA00022692"/>
    </source>
</evidence>
<dbReference type="OrthoDB" id="9760358at2"/>
<dbReference type="InterPro" id="IPR039421">
    <property type="entry name" value="Type_1_exporter"/>
</dbReference>
<evidence type="ECO:0000256" key="6">
    <source>
        <dbReference type="ARBA" id="ARBA00023136"/>
    </source>
</evidence>
<dbReference type="Gene3D" id="1.20.1560.10">
    <property type="entry name" value="ABC transporter type 1, transmembrane domain"/>
    <property type="match status" value="1"/>
</dbReference>
<evidence type="ECO:0000259" key="9">
    <source>
        <dbReference type="PROSITE" id="PS50929"/>
    </source>
</evidence>
<evidence type="ECO:0000256" key="3">
    <source>
        <dbReference type="ARBA" id="ARBA00022741"/>
    </source>
</evidence>
<keyword evidence="10" id="KW-0378">Hydrolase</keyword>
<dbReference type="GO" id="GO:0140359">
    <property type="term" value="F:ABC-type transporter activity"/>
    <property type="evidence" value="ECO:0007669"/>
    <property type="project" value="InterPro"/>
</dbReference>
<feature type="transmembrane region" description="Helical" evidence="7">
    <location>
        <begin position="21"/>
        <end position="51"/>
    </location>
</feature>
<dbReference type="AlphaFoldDB" id="A0A383TV10"/>
<dbReference type="GO" id="GO:0016887">
    <property type="term" value="F:ATP hydrolysis activity"/>
    <property type="evidence" value="ECO:0007669"/>
    <property type="project" value="InterPro"/>
</dbReference>
<dbReference type="Pfam" id="PF00005">
    <property type="entry name" value="ABC_tran"/>
    <property type="match status" value="1"/>
</dbReference>
<dbReference type="InterPro" id="IPR017871">
    <property type="entry name" value="ABC_transporter-like_CS"/>
</dbReference>